<evidence type="ECO:0000313" key="2">
    <source>
        <dbReference type="EMBL" id="KXS15412.1"/>
    </source>
</evidence>
<dbReference type="EMBL" id="KQ965762">
    <property type="protein sequence ID" value="KXS15412.1"/>
    <property type="molecule type" value="Genomic_DNA"/>
</dbReference>
<sequence>MSAGRANISNALGGLVARGAAAVQSAVAHNPTATSFGALPELPSQTSNASFGRTGGGSWGKAAGARLSGGRRGSALYGPGWELLEPARRLPTCAVCATVRLLPAITITEHLGRRDHGACSNGGEAIPAAALAELEGGGGLSGSPEMLSPADAESRGRSPRGSSVSGSSRRGSRVGRAASEDGSEAGERWLVKGGRPRTGHARSKSEGGVPASPAEARMDFGKRGVGAFGEKLLEEEEEGGEVPPLLREKSGI</sequence>
<dbReference type="Proteomes" id="UP000070544">
    <property type="component" value="Unassembled WGS sequence"/>
</dbReference>
<keyword evidence="3" id="KW-1185">Reference proteome</keyword>
<protein>
    <submittedName>
        <fullName evidence="2">Uncharacterized protein</fullName>
    </submittedName>
</protein>
<organism evidence="2 3">
    <name type="scientific">Gonapodya prolifera (strain JEL478)</name>
    <name type="common">Monoblepharis prolifera</name>
    <dbReference type="NCBI Taxonomy" id="1344416"/>
    <lineage>
        <taxon>Eukaryota</taxon>
        <taxon>Fungi</taxon>
        <taxon>Fungi incertae sedis</taxon>
        <taxon>Chytridiomycota</taxon>
        <taxon>Chytridiomycota incertae sedis</taxon>
        <taxon>Monoblepharidomycetes</taxon>
        <taxon>Monoblepharidales</taxon>
        <taxon>Gonapodyaceae</taxon>
        <taxon>Gonapodya</taxon>
    </lineage>
</organism>
<feature type="compositionally biased region" description="Low complexity" evidence="1">
    <location>
        <begin position="159"/>
        <end position="177"/>
    </location>
</feature>
<feature type="region of interest" description="Disordered" evidence="1">
    <location>
        <begin position="136"/>
        <end position="220"/>
    </location>
</feature>
<gene>
    <name evidence="2" type="ORF">M427DRAFT_32370</name>
</gene>
<dbReference type="AlphaFoldDB" id="A0A139AF10"/>
<reference evidence="2 3" key="1">
    <citation type="journal article" date="2015" name="Genome Biol. Evol.">
        <title>Phylogenomic analyses indicate that early fungi evolved digesting cell walls of algal ancestors of land plants.</title>
        <authorList>
            <person name="Chang Y."/>
            <person name="Wang S."/>
            <person name="Sekimoto S."/>
            <person name="Aerts A.L."/>
            <person name="Choi C."/>
            <person name="Clum A."/>
            <person name="LaButti K.M."/>
            <person name="Lindquist E.A."/>
            <person name="Yee Ngan C."/>
            <person name="Ohm R.A."/>
            <person name="Salamov A.A."/>
            <person name="Grigoriev I.V."/>
            <person name="Spatafora J.W."/>
            <person name="Berbee M.L."/>
        </authorList>
    </citation>
    <scope>NUCLEOTIDE SEQUENCE [LARGE SCALE GENOMIC DNA]</scope>
    <source>
        <strain evidence="2 3">JEL478</strain>
    </source>
</reference>
<evidence type="ECO:0000313" key="3">
    <source>
        <dbReference type="Proteomes" id="UP000070544"/>
    </source>
</evidence>
<accession>A0A139AF10</accession>
<proteinExistence type="predicted"/>
<name>A0A139AF10_GONPJ</name>
<evidence type="ECO:0000256" key="1">
    <source>
        <dbReference type="SAM" id="MobiDB-lite"/>
    </source>
</evidence>